<feature type="transmembrane region" description="Helical" evidence="1">
    <location>
        <begin position="28"/>
        <end position="57"/>
    </location>
</feature>
<keyword evidence="1" id="KW-0472">Membrane</keyword>
<reference evidence="2 3" key="1">
    <citation type="submission" date="2013-02" db="EMBL/GenBank/DDBJ databases">
        <title>The Genome Annotation of Plasmodium falciparum MaliPS096_E11.</title>
        <authorList>
            <consortium name="The Broad Institute Genome Sequencing Platform"/>
            <consortium name="The Broad Institute Genome Sequencing Center for Infectious Disease"/>
            <person name="Neafsey D."/>
            <person name="Hoffman S."/>
            <person name="Volkman S."/>
            <person name="Rosenthal P."/>
            <person name="Walker B."/>
            <person name="Young S.K."/>
            <person name="Zeng Q."/>
            <person name="Gargeya S."/>
            <person name="Fitzgerald M."/>
            <person name="Haas B."/>
            <person name="Abouelleil A."/>
            <person name="Allen A.W."/>
            <person name="Alvarado L."/>
            <person name="Arachchi H.M."/>
            <person name="Berlin A.M."/>
            <person name="Chapman S.B."/>
            <person name="Gainer-Dewar J."/>
            <person name="Goldberg J."/>
            <person name="Griggs A."/>
            <person name="Gujja S."/>
            <person name="Hansen M."/>
            <person name="Howarth C."/>
            <person name="Imamovic A."/>
            <person name="Ireland A."/>
            <person name="Larimer J."/>
            <person name="McCowan C."/>
            <person name="Murphy C."/>
            <person name="Pearson M."/>
            <person name="Poon T.W."/>
            <person name="Priest M."/>
            <person name="Roberts A."/>
            <person name="Saif S."/>
            <person name="Shea T."/>
            <person name="Sisk P."/>
            <person name="Sykes S."/>
            <person name="Wortman J."/>
            <person name="Nusbaum C."/>
            <person name="Birren B."/>
        </authorList>
    </citation>
    <scope>NUCLEOTIDE SEQUENCE [LARGE SCALE GENOMIC DNA]</scope>
    <source>
        <strain evidence="2 3">MaliPS096_E11</strain>
    </source>
</reference>
<accession>A0A024WTF1</accession>
<gene>
    <name evidence="2" type="ORF">PFMALIP_02145</name>
</gene>
<name>A0A024WTF1_PLAFA</name>
<evidence type="ECO:0000313" key="2">
    <source>
        <dbReference type="EMBL" id="ETW49786.1"/>
    </source>
</evidence>
<organism evidence="2 3">
    <name type="scientific">Plasmodium falciparum MaliPS096_E11</name>
    <dbReference type="NCBI Taxonomy" id="1036727"/>
    <lineage>
        <taxon>Eukaryota</taxon>
        <taxon>Sar</taxon>
        <taxon>Alveolata</taxon>
        <taxon>Apicomplexa</taxon>
        <taxon>Aconoidasida</taxon>
        <taxon>Haemosporida</taxon>
        <taxon>Plasmodiidae</taxon>
        <taxon>Plasmodium</taxon>
        <taxon>Plasmodium (Laverania)</taxon>
    </lineage>
</organism>
<dbReference type="Proteomes" id="UP000030699">
    <property type="component" value="Unassembled WGS sequence"/>
</dbReference>
<evidence type="ECO:0000256" key="1">
    <source>
        <dbReference type="SAM" id="Phobius"/>
    </source>
</evidence>
<evidence type="ECO:0000313" key="3">
    <source>
        <dbReference type="Proteomes" id="UP000030699"/>
    </source>
</evidence>
<keyword evidence="1" id="KW-0812">Transmembrane</keyword>
<sequence length="76" mass="9012">MNSILCLPSDGLAILDPQLKKEKHESQVIFLLLDFTLNVNIVFTHIYLLILFFLILFEYRKKFSERAPFYNNIYNA</sequence>
<proteinExistence type="predicted"/>
<protein>
    <submittedName>
        <fullName evidence="2">Uncharacterized protein</fullName>
    </submittedName>
</protein>
<keyword evidence="1" id="KW-1133">Transmembrane helix</keyword>
<reference evidence="2 3" key="2">
    <citation type="submission" date="2013-02" db="EMBL/GenBank/DDBJ databases">
        <title>The Genome Sequence of Plasmodium falciparum MaliPS096_E11.</title>
        <authorList>
            <consortium name="The Broad Institute Genome Sequencing Platform"/>
            <consortium name="The Broad Institute Genome Sequencing Center for Infectious Disease"/>
            <person name="Neafsey D."/>
            <person name="Cheeseman I."/>
            <person name="Volkman S."/>
            <person name="Adams J."/>
            <person name="Walker B."/>
            <person name="Young S.K."/>
            <person name="Zeng Q."/>
            <person name="Gargeya S."/>
            <person name="Fitzgerald M."/>
            <person name="Haas B."/>
            <person name="Abouelleil A."/>
            <person name="Alvarado L."/>
            <person name="Arachchi H.M."/>
            <person name="Berlin A.M."/>
            <person name="Chapman S.B."/>
            <person name="Dewar J."/>
            <person name="Goldberg J."/>
            <person name="Griggs A."/>
            <person name="Gujja S."/>
            <person name="Hansen M."/>
            <person name="Howarth C."/>
            <person name="Imamovic A."/>
            <person name="Larimer J."/>
            <person name="McCowan C."/>
            <person name="Murphy C."/>
            <person name="Neiman D."/>
            <person name="Pearson M."/>
            <person name="Priest M."/>
            <person name="Roberts A."/>
            <person name="Saif S."/>
            <person name="Shea T."/>
            <person name="Sisk P."/>
            <person name="Sykes S."/>
            <person name="Wortman J."/>
            <person name="Nusbaum C."/>
            <person name="Birren B."/>
        </authorList>
    </citation>
    <scope>NUCLEOTIDE SEQUENCE [LARGE SCALE GENOMIC DNA]</scope>
    <source>
        <strain evidence="2 3">MaliPS096_E11</strain>
    </source>
</reference>
<dbReference type="AlphaFoldDB" id="A0A024WTF1"/>
<dbReference type="EMBL" id="KI925538">
    <property type="protein sequence ID" value="ETW49786.1"/>
    <property type="molecule type" value="Genomic_DNA"/>
</dbReference>